<evidence type="ECO:0000313" key="3">
    <source>
        <dbReference type="Proteomes" id="UP001066276"/>
    </source>
</evidence>
<feature type="compositionally biased region" description="Basic and acidic residues" evidence="1">
    <location>
        <begin position="29"/>
        <end position="61"/>
    </location>
</feature>
<comment type="caution">
    <text evidence="2">The sequence shown here is derived from an EMBL/GenBank/DDBJ whole genome shotgun (WGS) entry which is preliminary data.</text>
</comment>
<feature type="compositionally biased region" description="Low complexity" evidence="1">
    <location>
        <begin position="10"/>
        <end position="26"/>
    </location>
</feature>
<sequence>MDPGRGTGAVSGPLALALSAPLPNNPESTSKETRPGAEARSEMETGPDRGCERRGPEERRGATHRWNNNRQRSKNGVRTRSEGSDRPGNSRPTNDCEEGLRTARVRRPRTRAEPTGTDPGRGTGAVSGPLALALSPPLPNDPESTSKETRPGAEALSEMETGPDRGCERRGPEERRGATHRWNNNRQRYWGWGGPHRDWERGGGKTTDTPMRRPSSS</sequence>
<organism evidence="2 3">
    <name type="scientific">Pleurodeles waltl</name>
    <name type="common">Iberian ribbed newt</name>
    <dbReference type="NCBI Taxonomy" id="8319"/>
    <lineage>
        <taxon>Eukaryota</taxon>
        <taxon>Metazoa</taxon>
        <taxon>Chordata</taxon>
        <taxon>Craniata</taxon>
        <taxon>Vertebrata</taxon>
        <taxon>Euteleostomi</taxon>
        <taxon>Amphibia</taxon>
        <taxon>Batrachia</taxon>
        <taxon>Caudata</taxon>
        <taxon>Salamandroidea</taxon>
        <taxon>Salamandridae</taxon>
        <taxon>Pleurodelinae</taxon>
        <taxon>Pleurodeles</taxon>
    </lineage>
</organism>
<dbReference type="EMBL" id="JANPWB010000011">
    <property type="protein sequence ID" value="KAJ1124766.1"/>
    <property type="molecule type" value="Genomic_DNA"/>
</dbReference>
<evidence type="ECO:0000313" key="2">
    <source>
        <dbReference type="EMBL" id="KAJ1124766.1"/>
    </source>
</evidence>
<dbReference type="AlphaFoldDB" id="A0AAV7PBG8"/>
<gene>
    <name evidence="2" type="ORF">NDU88_003215</name>
</gene>
<name>A0AAV7PBG8_PLEWA</name>
<feature type="region of interest" description="Disordered" evidence="1">
    <location>
        <begin position="1"/>
        <end position="217"/>
    </location>
</feature>
<dbReference type="Proteomes" id="UP001066276">
    <property type="component" value="Chromosome 7"/>
</dbReference>
<evidence type="ECO:0000256" key="1">
    <source>
        <dbReference type="SAM" id="MobiDB-lite"/>
    </source>
</evidence>
<feature type="compositionally biased region" description="Basic and acidic residues" evidence="1">
    <location>
        <begin position="162"/>
        <end position="177"/>
    </location>
</feature>
<accession>A0AAV7PBG8</accession>
<keyword evidence="3" id="KW-1185">Reference proteome</keyword>
<protein>
    <submittedName>
        <fullName evidence="2">Uncharacterized protein</fullName>
    </submittedName>
</protein>
<proteinExistence type="predicted"/>
<reference evidence="2" key="1">
    <citation type="journal article" date="2022" name="bioRxiv">
        <title>Sequencing and chromosome-scale assembly of the giantPleurodeles waltlgenome.</title>
        <authorList>
            <person name="Brown T."/>
            <person name="Elewa A."/>
            <person name="Iarovenko S."/>
            <person name="Subramanian E."/>
            <person name="Araus A.J."/>
            <person name="Petzold A."/>
            <person name="Susuki M."/>
            <person name="Suzuki K.-i.T."/>
            <person name="Hayashi T."/>
            <person name="Toyoda A."/>
            <person name="Oliveira C."/>
            <person name="Osipova E."/>
            <person name="Leigh N.D."/>
            <person name="Simon A."/>
            <person name="Yun M.H."/>
        </authorList>
    </citation>
    <scope>NUCLEOTIDE SEQUENCE</scope>
    <source>
        <strain evidence="2">20211129_DDA</strain>
        <tissue evidence="2">Liver</tissue>
    </source>
</reference>
<feature type="compositionally biased region" description="Polar residues" evidence="1">
    <location>
        <begin position="206"/>
        <end position="217"/>
    </location>
</feature>